<accession>A0A1I7MYU9</accession>
<dbReference type="PANTHER" id="PTHR43174">
    <property type="entry name" value="UDP-N-ACETYLGLUCOSAMINE 2-EPIMERASE"/>
    <property type="match status" value="1"/>
</dbReference>
<proteinExistence type="inferred from homology"/>
<dbReference type="EMBL" id="FPCJ01000001">
    <property type="protein sequence ID" value="SFV27506.1"/>
    <property type="molecule type" value="Genomic_DNA"/>
</dbReference>
<dbReference type="AlphaFoldDB" id="A0A1I7MYU9"/>
<dbReference type="SUPFAM" id="SSF53756">
    <property type="entry name" value="UDP-Glycosyltransferase/glycogen phosphorylase"/>
    <property type="match status" value="1"/>
</dbReference>
<evidence type="ECO:0000256" key="1">
    <source>
        <dbReference type="RuleBase" id="RU003513"/>
    </source>
</evidence>
<evidence type="ECO:0000313" key="4">
    <source>
        <dbReference type="Proteomes" id="UP000199537"/>
    </source>
</evidence>
<dbReference type="GO" id="GO:0016853">
    <property type="term" value="F:isomerase activity"/>
    <property type="evidence" value="ECO:0007669"/>
    <property type="project" value="UniProtKB-KW"/>
</dbReference>
<reference evidence="4" key="1">
    <citation type="submission" date="2016-10" db="EMBL/GenBank/DDBJ databases">
        <authorList>
            <person name="Varghese N."/>
            <person name="Submissions S."/>
        </authorList>
    </citation>
    <scope>NUCLEOTIDE SEQUENCE [LARGE SCALE GENOMIC DNA]</scope>
    <source>
        <strain evidence="4">DSM 14807</strain>
    </source>
</reference>
<evidence type="ECO:0000313" key="3">
    <source>
        <dbReference type="EMBL" id="SFV27506.1"/>
    </source>
</evidence>
<gene>
    <name evidence="3" type="ORF">SAMN05660895_0127</name>
</gene>
<dbReference type="NCBIfam" id="TIGR00236">
    <property type="entry name" value="wecB"/>
    <property type="match status" value="1"/>
</dbReference>
<dbReference type="CDD" id="cd03786">
    <property type="entry name" value="GTB_UDP-GlcNAc_2-Epimerase"/>
    <property type="match status" value="1"/>
</dbReference>
<keyword evidence="4" id="KW-1185">Reference proteome</keyword>
<sequence length="362" mass="41004">MKKIISVVGARPNFMKVAPLFRAFQQYTDIQHLICHTGQHYDDRMSSIFFEELELPRPDFYLGVGSGSHAEQLAGIMLGFEKIVQSERPDLVIVVGDVNSTVACSLIASRFLIPIAHVEAGLRSFDRTMPEEINRLLTDALADYLFVSEPSGVRNLEKEGIPQEKIFFVGNVMIDSLLYYLPKIAQSKILQTLHCQPGEYILVTLHRPSNVDHREELQELIGLLREIASLKKIIFPVHPRTRKKIHEFSLEDMIPTNVIITEPLGYLDFMQLVQHAALVITDSGGIQEETTFLQIPCITVRNNTERPVTVETGTNRLAGTNPTRIKQTVMEILNGNRPHGRIPEYWDGHAAERIAKIIYEKL</sequence>
<name>A0A1I7MYU9_9BACT</name>
<feature type="domain" description="UDP-N-acetylglucosamine 2-epimerase" evidence="2">
    <location>
        <begin position="23"/>
        <end position="358"/>
    </location>
</feature>
<dbReference type="STRING" id="1393122.SAMN05660895_0127"/>
<dbReference type="PANTHER" id="PTHR43174:SF1">
    <property type="entry name" value="UDP-N-ACETYLGLUCOSAMINE 2-EPIMERASE"/>
    <property type="match status" value="1"/>
</dbReference>
<evidence type="ECO:0000259" key="2">
    <source>
        <dbReference type="Pfam" id="PF02350"/>
    </source>
</evidence>
<comment type="similarity">
    <text evidence="1">Belongs to the UDP-N-acetylglucosamine 2-epimerase family.</text>
</comment>
<protein>
    <submittedName>
        <fullName evidence="3">UDP-N-acetylglucosamine 2-epimerase (Non-hydrolysing)</fullName>
    </submittedName>
</protein>
<keyword evidence="1" id="KW-0413">Isomerase</keyword>
<dbReference type="Gene3D" id="3.40.50.2000">
    <property type="entry name" value="Glycogen Phosphorylase B"/>
    <property type="match status" value="2"/>
</dbReference>
<dbReference type="Proteomes" id="UP000199537">
    <property type="component" value="Unassembled WGS sequence"/>
</dbReference>
<dbReference type="OrthoDB" id="9803238at2"/>
<dbReference type="InterPro" id="IPR003331">
    <property type="entry name" value="UDP_GlcNAc_Epimerase_2_dom"/>
</dbReference>
<dbReference type="InterPro" id="IPR029767">
    <property type="entry name" value="WecB-like"/>
</dbReference>
<organism evidence="3 4">
    <name type="scientific">Thermoflavifilum thermophilum</name>
    <dbReference type="NCBI Taxonomy" id="1393122"/>
    <lineage>
        <taxon>Bacteria</taxon>
        <taxon>Pseudomonadati</taxon>
        <taxon>Bacteroidota</taxon>
        <taxon>Chitinophagia</taxon>
        <taxon>Chitinophagales</taxon>
        <taxon>Chitinophagaceae</taxon>
        <taxon>Thermoflavifilum</taxon>
    </lineage>
</organism>
<dbReference type="RefSeq" id="WP_092456279.1">
    <property type="nucleotide sequence ID" value="NZ_FPCJ01000001.1"/>
</dbReference>
<dbReference type="Pfam" id="PF02350">
    <property type="entry name" value="Epimerase_2"/>
    <property type="match status" value="1"/>
</dbReference>